<dbReference type="GO" id="GO:0005886">
    <property type="term" value="C:plasma membrane"/>
    <property type="evidence" value="ECO:0007669"/>
    <property type="project" value="TreeGrafter"/>
</dbReference>
<name>A0AAD4QM28_9AGAM</name>
<evidence type="ECO:0000256" key="4">
    <source>
        <dbReference type="ARBA" id="ARBA00023136"/>
    </source>
</evidence>
<evidence type="ECO:0000256" key="1">
    <source>
        <dbReference type="ARBA" id="ARBA00004141"/>
    </source>
</evidence>
<dbReference type="Gene3D" id="1.20.1070.10">
    <property type="entry name" value="Rhodopsin 7-helix transmembrane proteins"/>
    <property type="match status" value="1"/>
</dbReference>
<evidence type="ECO:0000313" key="7">
    <source>
        <dbReference type="Proteomes" id="UP001203297"/>
    </source>
</evidence>
<comment type="subcellular location">
    <subcellularLocation>
        <location evidence="1">Membrane</location>
        <topology evidence="1">Multi-pass membrane protein</topology>
    </subcellularLocation>
</comment>
<feature type="transmembrane region" description="Helical" evidence="5">
    <location>
        <begin position="123"/>
        <end position="143"/>
    </location>
</feature>
<gene>
    <name evidence="6" type="ORF">B0F90DRAFT_1375402</name>
</gene>
<dbReference type="PANTHER" id="PTHR23112:SF37">
    <property type="entry name" value="G PROTEIN-COUPLED RECEPTOR GPR1"/>
    <property type="match status" value="1"/>
</dbReference>
<evidence type="ECO:0000256" key="3">
    <source>
        <dbReference type="ARBA" id="ARBA00022989"/>
    </source>
</evidence>
<proteinExistence type="predicted"/>
<evidence type="ECO:0000256" key="2">
    <source>
        <dbReference type="ARBA" id="ARBA00022692"/>
    </source>
</evidence>
<dbReference type="PANTHER" id="PTHR23112">
    <property type="entry name" value="G PROTEIN-COUPLED RECEPTOR 157-RELATED"/>
    <property type="match status" value="1"/>
</dbReference>
<keyword evidence="7" id="KW-1185">Reference proteome</keyword>
<dbReference type="GO" id="GO:0007189">
    <property type="term" value="P:adenylate cyclase-activating G protein-coupled receptor signaling pathway"/>
    <property type="evidence" value="ECO:0007669"/>
    <property type="project" value="TreeGrafter"/>
</dbReference>
<dbReference type="EMBL" id="WTXG01000009">
    <property type="protein sequence ID" value="KAI0303462.1"/>
    <property type="molecule type" value="Genomic_DNA"/>
</dbReference>
<keyword evidence="2 5" id="KW-0812">Transmembrane</keyword>
<organism evidence="6 7">
    <name type="scientific">Multifurca ochricompacta</name>
    <dbReference type="NCBI Taxonomy" id="376703"/>
    <lineage>
        <taxon>Eukaryota</taxon>
        <taxon>Fungi</taxon>
        <taxon>Dikarya</taxon>
        <taxon>Basidiomycota</taxon>
        <taxon>Agaricomycotina</taxon>
        <taxon>Agaricomycetes</taxon>
        <taxon>Russulales</taxon>
        <taxon>Russulaceae</taxon>
        <taxon>Multifurca</taxon>
    </lineage>
</organism>
<feature type="transmembrane region" description="Helical" evidence="5">
    <location>
        <begin position="204"/>
        <end position="227"/>
    </location>
</feature>
<keyword evidence="4 5" id="KW-0472">Membrane</keyword>
<dbReference type="AlphaFoldDB" id="A0AAD4QM28"/>
<evidence type="ECO:0000256" key="5">
    <source>
        <dbReference type="SAM" id="Phobius"/>
    </source>
</evidence>
<comment type="caution">
    <text evidence="6">The sequence shown here is derived from an EMBL/GenBank/DDBJ whole genome shotgun (WGS) entry which is preliminary data.</text>
</comment>
<feature type="transmembrane region" description="Helical" evidence="5">
    <location>
        <begin position="69"/>
        <end position="93"/>
    </location>
</feature>
<dbReference type="Proteomes" id="UP001203297">
    <property type="component" value="Unassembled WGS sequence"/>
</dbReference>
<feature type="transmembrane region" description="Helical" evidence="5">
    <location>
        <begin position="163"/>
        <end position="184"/>
    </location>
</feature>
<accession>A0AAD4QM28</accession>
<protein>
    <recommendedName>
        <fullName evidence="8">G-protein coupled receptors family 1 profile domain-containing protein</fullName>
    </recommendedName>
</protein>
<sequence>MNIKWANDASVHAGAFCSAQGIIKQLSDVGAALSTLIISLYTVRTLCFPETCPFVGQTHEGEGGRKKSLLWSIIVVACLWTTLGLLVTINIAVNGLHRFYGPTEYWCWIRAEYSVQRTATDFVFLWITAAFSTTIYAMIFLYFRGYIITNGWRVRFSRKRERINVLGPLKQACGLLFYPLVYMANILPLSVVRYSTFAHQHVPFGVVIFVDIIYLSSGFLNVALFAVTRPFLLPHDPPKPEGVSEIPHGNGIIVASHHESSSAHEHSTYGFQHSESPVSDYWPQPILLGEGG</sequence>
<reference evidence="6" key="1">
    <citation type="journal article" date="2022" name="New Phytol.">
        <title>Evolutionary transition to the ectomycorrhizal habit in the genomes of a hyperdiverse lineage of mushroom-forming fungi.</title>
        <authorList>
            <person name="Looney B."/>
            <person name="Miyauchi S."/>
            <person name="Morin E."/>
            <person name="Drula E."/>
            <person name="Courty P.E."/>
            <person name="Kohler A."/>
            <person name="Kuo A."/>
            <person name="LaButti K."/>
            <person name="Pangilinan J."/>
            <person name="Lipzen A."/>
            <person name="Riley R."/>
            <person name="Andreopoulos W."/>
            <person name="He G."/>
            <person name="Johnson J."/>
            <person name="Nolan M."/>
            <person name="Tritt A."/>
            <person name="Barry K.W."/>
            <person name="Grigoriev I.V."/>
            <person name="Nagy L.G."/>
            <person name="Hibbett D."/>
            <person name="Henrissat B."/>
            <person name="Matheny P.B."/>
            <person name="Labbe J."/>
            <person name="Martin F.M."/>
        </authorList>
    </citation>
    <scope>NUCLEOTIDE SEQUENCE</scope>
    <source>
        <strain evidence="6">BPL690</strain>
    </source>
</reference>
<evidence type="ECO:0008006" key="8">
    <source>
        <dbReference type="Google" id="ProtNLM"/>
    </source>
</evidence>
<keyword evidence="3 5" id="KW-1133">Transmembrane helix</keyword>
<evidence type="ECO:0000313" key="6">
    <source>
        <dbReference type="EMBL" id="KAI0303462.1"/>
    </source>
</evidence>
<dbReference type="GO" id="GO:0004930">
    <property type="term" value="F:G protein-coupled receptor activity"/>
    <property type="evidence" value="ECO:0007669"/>
    <property type="project" value="TreeGrafter"/>
</dbReference>